<proteinExistence type="inferred from homology"/>
<evidence type="ECO:0000313" key="4">
    <source>
        <dbReference type="EMBL" id="KAF7720827.1"/>
    </source>
</evidence>
<comment type="caution">
    <text evidence="4">The sequence shown here is derived from an EMBL/GenBank/DDBJ whole genome shotgun (WGS) entry which is preliminary data.</text>
</comment>
<dbReference type="InterPro" id="IPR058750">
    <property type="entry name" value="TPR_Epg5"/>
</dbReference>
<dbReference type="InterPro" id="IPR051436">
    <property type="entry name" value="Autophagy-related_EPG5"/>
</dbReference>
<comment type="similarity">
    <text evidence="1">Belongs to the EPG5 family.</text>
</comment>
<dbReference type="PANTHER" id="PTHR31139:SF4">
    <property type="entry name" value="ECTOPIC P GRANULES PROTEIN 5 HOMOLOG"/>
    <property type="match status" value="1"/>
</dbReference>
<dbReference type="OrthoDB" id="75419at2759"/>
<reference evidence="4" key="1">
    <citation type="submission" date="2020-01" db="EMBL/GenBank/DDBJ databases">
        <title>Genome Sequencing of Three Apophysomyces-Like Fungal Strains Confirms a Novel Fungal Genus in the Mucoromycota with divergent Burkholderia-like Endosymbiotic Bacteria.</title>
        <authorList>
            <person name="Stajich J.E."/>
            <person name="Macias A.M."/>
            <person name="Carter-House D."/>
            <person name="Lovett B."/>
            <person name="Kasson L.R."/>
            <person name="Berry K."/>
            <person name="Grigoriev I."/>
            <person name="Chang Y."/>
            <person name="Spatafora J."/>
            <person name="Kasson M.T."/>
        </authorList>
    </citation>
    <scope>NUCLEOTIDE SEQUENCE</scope>
    <source>
        <strain evidence="4">NRRL A-21654</strain>
    </source>
</reference>
<dbReference type="Pfam" id="PF26573">
    <property type="entry name" value="TPR_Epg5_2"/>
    <property type="match status" value="1"/>
</dbReference>
<gene>
    <name evidence="4" type="primary">EPG5</name>
    <name evidence="4" type="ORF">EC973_005994</name>
</gene>
<keyword evidence="5" id="KW-1185">Reference proteome</keyword>
<evidence type="ECO:0000256" key="2">
    <source>
        <dbReference type="ARBA" id="ARBA00023006"/>
    </source>
</evidence>
<dbReference type="Proteomes" id="UP000605846">
    <property type="component" value="Unassembled WGS sequence"/>
</dbReference>
<protein>
    <submittedName>
        <fullName evidence="4">Ectopic P granules protein 5</fullName>
    </submittedName>
</protein>
<keyword evidence="2" id="KW-0072">Autophagy</keyword>
<dbReference type="PANTHER" id="PTHR31139">
    <property type="entry name" value="ECTOPIC P GRANULES PROTEIN 5 HOMOLOG"/>
    <property type="match status" value="1"/>
</dbReference>
<feature type="domain" description="Epg5-like TPR" evidence="3">
    <location>
        <begin position="1032"/>
        <end position="1156"/>
    </location>
</feature>
<sequence>MQVHFNDHVYLKCIVQEFYSSHILPVNHNDKLESLLQEYKIHLEQTLRFRDEVRNTQTPDNRIILPLSEIDDNIAINGVLNDDIQMGHNHNSSPSENVEFKDVSNTIRMETHPDLWQRFYDLKLAQLAVQTYLDNMLLQLYNSSVSKNRTDAHGKCDALRTLTKLLDTLFAAERGLVVKGSEEQQEEDVSRVYIENVRVWIIYVSSFYLELSDVRERRYLLLQLLHNCSITWAIPLLQYTFGDTVIEKAFLEEYILALQLILDCDLQAETDENAARATWNEDDHLEILDQLAVVHVYSITANAAFGQLHFDADANKLAPLFNFSGRLLNIVNAGIRIFTAKGMNILTKRLAQTACQTLQVLSEKIVEEEREELCQDHIDEAISRVVYAYLDAKESNVWNFLPSLPYYASSIPTLWCITCNLLHLEQNTAFTPLDHLRNNLPDLTQCLDFLGHNQLQGTFMLNCLSNIAISLPADSSDAIPKSSGVCLLLVIAHTLFTVAFVDNDLREIYYKDARDHFEAICRKHPVVISFLLRWTSDHFSTMEGMALYLFHSLPLERWNITQDDLNVIRQLLCQGPSANVSTSFARYIIEHLNLEYDPKKDDLPSKWQPWNKRKCPFLPYEIHEELAFLLLDACQKYRSLRDTEKGADLVRAVASTMANYLPISEQDLPAPSVTAEFFDWTWSMMMRLKLYDCPISPRASEIEKSVTISILRDTLHNHPDTVASHGALLTYVLFLLSPTSRHFLRFEAGHGWMKLLLILRRGKPRAVIQTLSEIVPAFVYMHGDDFFNDETLSEFMRQMIYLKSDPHLINTVSKLKERIYWDKGQATGVSMIIGSHAWQGHFIDSVSSLMDASGRGFSYLDLMLHSWLKTVFRKSDWMWYKQYVVIVDCLCRVAFSFGRYNLVRSMLAEEQKKLVQRRDQHIPGLSTLYAFASDQQRNPLRFIKNILPDSAYTSLLTGEWSMLSLTTTNLFHVPGVEQTSLWFAYEVLMLETREEQEYRQSLAQYAAHRDPATDIDLAVHFKTFDPHQKKVPEFCCVYRWAQHILVSPPNHPLLPLYLQVFFCLYFSCFTLNNRTIFYGQLYFAKRQDLLNKLRDYIAQVQTYHGQCQVIDEKEHNSVDHGVDHEKLRQIYYAMWIWIGSAGFHSDLDISSLPDHYCTDLLKSCRLPSTDEQWEIRQPWNNVNAIWFGLVNRKYLQEAFLNTPWQGSLKFRNNTGSSPSISSETHRSITKTLVSPRVKPPAYSIRQQQDKPSLQDLVKLTEESLLAPLLDIQGNES</sequence>
<dbReference type="AlphaFoldDB" id="A0A8H7BGY2"/>
<name>A0A8H7BGY2_9FUNG</name>
<dbReference type="GO" id="GO:0005737">
    <property type="term" value="C:cytoplasm"/>
    <property type="evidence" value="ECO:0007669"/>
    <property type="project" value="TreeGrafter"/>
</dbReference>
<evidence type="ECO:0000256" key="1">
    <source>
        <dbReference type="ARBA" id="ARBA00010948"/>
    </source>
</evidence>
<evidence type="ECO:0000259" key="3">
    <source>
        <dbReference type="Pfam" id="PF26573"/>
    </source>
</evidence>
<accession>A0A8H7BGY2</accession>
<dbReference type="GO" id="GO:0097352">
    <property type="term" value="P:autophagosome maturation"/>
    <property type="evidence" value="ECO:0007669"/>
    <property type="project" value="TreeGrafter"/>
</dbReference>
<evidence type="ECO:0000313" key="5">
    <source>
        <dbReference type="Proteomes" id="UP000605846"/>
    </source>
</evidence>
<organism evidence="4 5">
    <name type="scientific">Apophysomyces ossiformis</name>
    <dbReference type="NCBI Taxonomy" id="679940"/>
    <lineage>
        <taxon>Eukaryota</taxon>
        <taxon>Fungi</taxon>
        <taxon>Fungi incertae sedis</taxon>
        <taxon>Mucoromycota</taxon>
        <taxon>Mucoromycotina</taxon>
        <taxon>Mucoromycetes</taxon>
        <taxon>Mucorales</taxon>
        <taxon>Mucorineae</taxon>
        <taxon>Mucoraceae</taxon>
        <taxon>Apophysomyces</taxon>
    </lineage>
</organism>
<dbReference type="EMBL" id="JABAYA010000353">
    <property type="protein sequence ID" value="KAF7720827.1"/>
    <property type="molecule type" value="Genomic_DNA"/>
</dbReference>